<accession>A0A3G9JXE4</accession>
<keyword evidence="1" id="KW-0472">Membrane</keyword>
<gene>
    <name evidence="2" type="ORF">SG0102_25730</name>
</gene>
<evidence type="ECO:0008006" key="4">
    <source>
        <dbReference type="Google" id="ProtNLM"/>
    </source>
</evidence>
<dbReference type="Proteomes" id="UP000268059">
    <property type="component" value="Chromosome"/>
</dbReference>
<reference evidence="2 3" key="1">
    <citation type="submission" date="2018-11" db="EMBL/GenBank/DDBJ databases">
        <title>Novel Erysipelotrichaceae bacterium isolated from small intestine of a swine.</title>
        <authorList>
            <person name="Kim J.S."/>
            <person name="Choe H."/>
            <person name="Lee Y.R."/>
            <person name="Kim K.M."/>
            <person name="Park D.S."/>
        </authorList>
    </citation>
    <scope>NUCLEOTIDE SEQUENCE [LARGE SCALE GENOMIC DNA]</scope>
    <source>
        <strain evidence="2 3">SG0102</strain>
    </source>
</reference>
<organism evidence="2 3">
    <name type="scientific">Intestinibaculum porci</name>
    <dbReference type="NCBI Taxonomy" id="2487118"/>
    <lineage>
        <taxon>Bacteria</taxon>
        <taxon>Bacillati</taxon>
        <taxon>Bacillota</taxon>
        <taxon>Erysipelotrichia</taxon>
        <taxon>Erysipelotrichales</taxon>
        <taxon>Erysipelotrichaceae</taxon>
        <taxon>Intestinibaculum</taxon>
    </lineage>
</organism>
<evidence type="ECO:0000313" key="2">
    <source>
        <dbReference type="EMBL" id="BBH27639.1"/>
    </source>
</evidence>
<protein>
    <recommendedName>
        <fullName evidence="4">Yip1 domain-containing protein</fullName>
    </recommendedName>
</protein>
<evidence type="ECO:0000313" key="3">
    <source>
        <dbReference type="Proteomes" id="UP000268059"/>
    </source>
</evidence>
<evidence type="ECO:0000256" key="1">
    <source>
        <dbReference type="SAM" id="Phobius"/>
    </source>
</evidence>
<dbReference type="EMBL" id="AP019309">
    <property type="protein sequence ID" value="BBH27639.1"/>
    <property type="molecule type" value="Genomic_DNA"/>
</dbReference>
<name>A0A3G9JXE4_9FIRM</name>
<feature type="transmembrane region" description="Helical" evidence="1">
    <location>
        <begin position="140"/>
        <end position="159"/>
    </location>
</feature>
<sequence>MRKNQIIIDDQGEESLIKYTFTYQGHTYVAASSHPYQKDVYFREILRDHGRVIFDYLSTEDKKIIPDIYRQIEKSHPLSDGEHYAVEERIQVHDPLILKDEIAFSAREMATHMIISMIMTAFFAFLAVDNMLMTTAIDNTLPVKLMMIVLSGVFCAINYYDLTILGDRRGFIYFMYGQAALLVPYLFLTDVTTKIGVFAYYAIMIVYTIYLGIKKGGRRYVYESEPLSAVLFIALIFAMISVGIVSAILILGL</sequence>
<dbReference type="KEGG" id="ebm:SG0102_25730"/>
<proteinExistence type="predicted"/>
<keyword evidence="3" id="KW-1185">Reference proteome</keyword>
<keyword evidence="1" id="KW-1133">Transmembrane helix</keyword>
<feature type="transmembrane region" description="Helical" evidence="1">
    <location>
        <begin position="171"/>
        <end position="189"/>
    </location>
</feature>
<dbReference type="AlphaFoldDB" id="A0A3G9JXE4"/>
<dbReference type="RefSeq" id="WP_125120343.1">
    <property type="nucleotide sequence ID" value="NZ_AP019309.1"/>
</dbReference>
<feature type="transmembrane region" description="Helical" evidence="1">
    <location>
        <begin position="195"/>
        <end position="213"/>
    </location>
</feature>
<keyword evidence="1" id="KW-0812">Transmembrane</keyword>
<dbReference type="InParanoid" id="A0A3G9JXE4"/>
<feature type="transmembrane region" description="Helical" evidence="1">
    <location>
        <begin position="225"/>
        <end position="251"/>
    </location>
</feature>
<feature type="transmembrane region" description="Helical" evidence="1">
    <location>
        <begin position="109"/>
        <end position="128"/>
    </location>
</feature>